<name>A0ACB7WQV4_DIOAL</name>
<protein>
    <submittedName>
        <fullName evidence="1">Adenine nucleotide alpha hydrolases-like protein</fullName>
    </submittedName>
</protein>
<comment type="caution">
    <text evidence="1">The sequence shown here is derived from an EMBL/GenBank/DDBJ whole genome shotgun (WGS) entry which is preliminary data.</text>
</comment>
<keyword evidence="2" id="KW-1185">Reference proteome</keyword>
<accession>A0ACB7WQV4</accession>
<gene>
    <name evidence="1" type="ORF">IHE45_02G081500</name>
</gene>
<dbReference type="Proteomes" id="UP000827976">
    <property type="component" value="Chromosome 2"/>
</dbReference>
<reference evidence="2" key="1">
    <citation type="journal article" date="2022" name="Nat. Commun.">
        <title>Chromosome evolution and the genetic basis of agronomically important traits in greater yam.</title>
        <authorList>
            <person name="Bredeson J.V."/>
            <person name="Lyons J.B."/>
            <person name="Oniyinde I.O."/>
            <person name="Okereke N.R."/>
            <person name="Kolade O."/>
            <person name="Nnabue I."/>
            <person name="Nwadili C.O."/>
            <person name="Hribova E."/>
            <person name="Parker M."/>
            <person name="Nwogha J."/>
            <person name="Shu S."/>
            <person name="Carlson J."/>
            <person name="Kariba R."/>
            <person name="Muthemba S."/>
            <person name="Knop K."/>
            <person name="Barton G.J."/>
            <person name="Sherwood A.V."/>
            <person name="Lopez-Montes A."/>
            <person name="Asiedu R."/>
            <person name="Jamnadass R."/>
            <person name="Muchugi A."/>
            <person name="Goodstein D."/>
            <person name="Egesi C.N."/>
            <person name="Featherston J."/>
            <person name="Asfaw A."/>
            <person name="Simpson G.G."/>
            <person name="Dolezel J."/>
            <person name="Hendre P.S."/>
            <person name="Van Deynze A."/>
            <person name="Kumar P.L."/>
            <person name="Obidiegwu J.E."/>
            <person name="Bhattacharjee R."/>
            <person name="Rokhsar D.S."/>
        </authorList>
    </citation>
    <scope>NUCLEOTIDE SEQUENCE [LARGE SCALE GENOMIC DNA]</scope>
    <source>
        <strain evidence="2">cv. TDa95/00328</strain>
    </source>
</reference>
<evidence type="ECO:0000313" key="1">
    <source>
        <dbReference type="EMBL" id="KAH7690914.1"/>
    </source>
</evidence>
<evidence type="ECO:0000313" key="2">
    <source>
        <dbReference type="Proteomes" id="UP000827976"/>
    </source>
</evidence>
<dbReference type="EMBL" id="CM037012">
    <property type="protein sequence ID" value="KAH7690914.1"/>
    <property type="molecule type" value="Genomic_DNA"/>
</dbReference>
<organism evidence="1 2">
    <name type="scientific">Dioscorea alata</name>
    <name type="common">Purple yam</name>
    <dbReference type="NCBI Taxonomy" id="55571"/>
    <lineage>
        <taxon>Eukaryota</taxon>
        <taxon>Viridiplantae</taxon>
        <taxon>Streptophyta</taxon>
        <taxon>Embryophyta</taxon>
        <taxon>Tracheophyta</taxon>
        <taxon>Spermatophyta</taxon>
        <taxon>Magnoliopsida</taxon>
        <taxon>Liliopsida</taxon>
        <taxon>Dioscoreales</taxon>
        <taxon>Dioscoreaceae</taxon>
        <taxon>Dioscorea</taxon>
    </lineage>
</organism>
<sequence>MENQGAGGKRLVVVVADPGRESAGALQWALSHAVLEQDDIILLHVEPMNARKTTTLSFLRRQAAGSLMESGGGGGEYYEFLYSMKAECKRKQPKVKVQIERVEMMGDKDKAITILTHADVLGAGLLVIGQRRSSGTFIGRKLSETMSMKGNDIADYLIENSKCLCVGVQKKGQNGGYVLSTKTHKNFWLLA</sequence>
<proteinExistence type="predicted"/>